<dbReference type="InterPro" id="IPR045623">
    <property type="entry name" value="LigXa_C"/>
</dbReference>
<keyword evidence="9" id="KW-1185">Reference proteome</keyword>
<dbReference type="PROSITE" id="PS51296">
    <property type="entry name" value="RIESKE"/>
    <property type="match status" value="1"/>
</dbReference>
<evidence type="ECO:0000256" key="2">
    <source>
        <dbReference type="ARBA" id="ARBA00022723"/>
    </source>
</evidence>
<dbReference type="Pfam" id="PF19301">
    <property type="entry name" value="LigXa_C"/>
    <property type="match status" value="1"/>
</dbReference>
<dbReference type="SUPFAM" id="SSF50022">
    <property type="entry name" value="ISP domain"/>
    <property type="match status" value="1"/>
</dbReference>
<dbReference type="Gene3D" id="2.102.10.10">
    <property type="entry name" value="Rieske [2Fe-2S] iron-sulphur domain"/>
    <property type="match status" value="1"/>
</dbReference>
<organism evidence="8 9">
    <name type="scientific">Parasphingopyxis lamellibrachiae</name>
    <dbReference type="NCBI Taxonomy" id="680125"/>
    <lineage>
        <taxon>Bacteria</taxon>
        <taxon>Pseudomonadati</taxon>
        <taxon>Pseudomonadota</taxon>
        <taxon>Alphaproteobacteria</taxon>
        <taxon>Sphingomonadales</taxon>
        <taxon>Sphingomonadaceae</taxon>
        <taxon>Parasphingopyxis</taxon>
    </lineage>
</organism>
<comment type="caution">
    <text evidence="8">The sequence shown here is derived from an EMBL/GenBank/DDBJ whole genome shotgun (WGS) entry which is preliminary data.</text>
</comment>
<dbReference type="PANTHER" id="PTHR21266">
    <property type="entry name" value="IRON-SULFUR DOMAIN CONTAINING PROTEIN"/>
    <property type="match status" value="1"/>
</dbReference>
<dbReference type="AlphaFoldDB" id="A0A3D9FJS2"/>
<sequence>MTPKQNDILCRVEGDAPMGALMRQHWIPACMSEEVVERDGTPLRVRLLGEDMVVFRDTEGRIGILDEQCPHRRASLALGRNEESGLRCLYHGWKFDVDGNAVEMSSEPVDAKICATMKTKAYPVHEAAGFVWVWMGDPKQVDSFDPPAWSAAPDDKIAIVKMHAACNWAQVLEGAIDSAHSSSLHSSNMPTAGNVSGSTATDEHWLRPSADKSPRLDVERTDYGFRYAAIRKPVQEPDKQDYVRTTLFIAPFTVMIPPNNRYKLIQMLVPIDDTNCMFYWIAWHETEGISQDEWRKFCGAVPGVDVDPVTFRKFRNAENNYCQDREAMKAGDFTGISGIPIQDMAMWESMGAIADRSHDKLGSSDKAIIEFRKQMFSAANAVARGEPAIGTGKDRIPHAQLSNYEGMVGKDEDWRDRM</sequence>
<evidence type="ECO:0000313" key="8">
    <source>
        <dbReference type="EMBL" id="RED17341.1"/>
    </source>
</evidence>
<evidence type="ECO:0000256" key="6">
    <source>
        <dbReference type="SAM" id="MobiDB-lite"/>
    </source>
</evidence>
<dbReference type="OrthoDB" id="9800776at2"/>
<keyword evidence="4" id="KW-0408">Iron</keyword>
<keyword evidence="5" id="KW-0411">Iron-sulfur</keyword>
<keyword evidence="8" id="KW-0223">Dioxygenase</keyword>
<evidence type="ECO:0000256" key="5">
    <source>
        <dbReference type="ARBA" id="ARBA00023014"/>
    </source>
</evidence>
<proteinExistence type="predicted"/>
<evidence type="ECO:0000256" key="3">
    <source>
        <dbReference type="ARBA" id="ARBA00023002"/>
    </source>
</evidence>
<dbReference type="Pfam" id="PF00355">
    <property type="entry name" value="Rieske"/>
    <property type="match status" value="1"/>
</dbReference>
<accession>A0A3D9FJS2</accession>
<evidence type="ECO:0000256" key="1">
    <source>
        <dbReference type="ARBA" id="ARBA00022714"/>
    </source>
</evidence>
<evidence type="ECO:0000259" key="7">
    <source>
        <dbReference type="PROSITE" id="PS51296"/>
    </source>
</evidence>
<dbReference type="GO" id="GO:0051213">
    <property type="term" value="F:dioxygenase activity"/>
    <property type="evidence" value="ECO:0007669"/>
    <property type="project" value="UniProtKB-KW"/>
</dbReference>
<dbReference type="GO" id="GO:0005506">
    <property type="term" value="F:iron ion binding"/>
    <property type="evidence" value="ECO:0007669"/>
    <property type="project" value="InterPro"/>
</dbReference>
<dbReference type="Proteomes" id="UP000256310">
    <property type="component" value="Unassembled WGS sequence"/>
</dbReference>
<reference evidence="8 9" key="1">
    <citation type="submission" date="2018-07" db="EMBL/GenBank/DDBJ databases">
        <title>Genomic Encyclopedia of Type Strains, Phase IV (KMG-IV): sequencing the most valuable type-strain genomes for metagenomic binning, comparative biology and taxonomic classification.</title>
        <authorList>
            <person name="Goeker M."/>
        </authorList>
    </citation>
    <scope>NUCLEOTIDE SEQUENCE [LARGE SCALE GENOMIC DNA]</scope>
    <source>
        <strain evidence="8 9">DSM 26725</strain>
    </source>
</reference>
<protein>
    <submittedName>
        <fullName evidence="8">Phthalate 4,5-dioxygenase oxygenase subunit</fullName>
    </submittedName>
</protein>
<dbReference type="GO" id="GO:0051537">
    <property type="term" value="F:2 iron, 2 sulfur cluster binding"/>
    <property type="evidence" value="ECO:0007669"/>
    <property type="project" value="UniProtKB-KW"/>
</dbReference>
<evidence type="ECO:0000313" key="9">
    <source>
        <dbReference type="Proteomes" id="UP000256310"/>
    </source>
</evidence>
<dbReference type="PANTHER" id="PTHR21266:SF59">
    <property type="entry name" value="BLR4922 PROTEIN"/>
    <property type="match status" value="1"/>
</dbReference>
<dbReference type="SUPFAM" id="SSF55961">
    <property type="entry name" value="Bet v1-like"/>
    <property type="match status" value="1"/>
</dbReference>
<keyword evidence="1" id="KW-0001">2Fe-2S</keyword>
<dbReference type="PROSITE" id="PS00570">
    <property type="entry name" value="RING_HYDROXYL_ALPHA"/>
    <property type="match status" value="1"/>
</dbReference>
<dbReference type="InterPro" id="IPR050584">
    <property type="entry name" value="Cholesterol_7-desaturase"/>
</dbReference>
<feature type="region of interest" description="Disordered" evidence="6">
    <location>
        <begin position="186"/>
        <end position="209"/>
    </location>
</feature>
<keyword evidence="2" id="KW-0479">Metal-binding</keyword>
<dbReference type="InterPro" id="IPR017941">
    <property type="entry name" value="Rieske_2Fe-2S"/>
</dbReference>
<dbReference type="RefSeq" id="WP_116236626.1">
    <property type="nucleotide sequence ID" value="NZ_QRDP01000004.1"/>
</dbReference>
<feature type="compositionally biased region" description="Polar residues" evidence="6">
    <location>
        <begin position="188"/>
        <end position="200"/>
    </location>
</feature>
<dbReference type="EMBL" id="QRDP01000004">
    <property type="protein sequence ID" value="RED17341.1"/>
    <property type="molecule type" value="Genomic_DNA"/>
</dbReference>
<gene>
    <name evidence="8" type="ORF">DFR46_2387</name>
</gene>
<dbReference type="CDD" id="cd03479">
    <property type="entry name" value="Rieske_RO_Alpha_PhDO_like"/>
    <property type="match status" value="1"/>
</dbReference>
<feature type="domain" description="Rieske" evidence="7">
    <location>
        <begin position="26"/>
        <end position="133"/>
    </location>
</feature>
<evidence type="ECO:0000256" key="4">
    <source>
        <dbReference type="ARBA" id="ARBA00023004"/>
    </source>
</evidence>
<keyword evidence="3" id="KW-0560">Oxidoreductase</keyword>
<dbReference type="Gene3D" id="3.90.380.10">
    <property type="entry name" value="Naphthalene 1,2-dioxygenase Alpha Subunit, Chain A, domain 1"/>
    <property type="match status" value="1"/>
</dbReference>
<dbReference type="InterPro" id="IPR015881">
    <property type="entry name" value="ARHD_Rieske_2Fe_2S"/>
</dbReference>
<dbReference type="InterPro" id="IPR036922">
    <property type="entry name" value="Rieske_2Fe-2S_sf"/>
</dbReference>
<name>A0A3D9FJS2_9SPHN</name>